<sequence length="126" mass="14326">MILSVCHATVYSVTFAHTTFKTSPTVCRVSFAYATFSMSRYGLQCQFCPYYFQNVPRRSAESLLPIRYFQYVTLRSAKSLLPILLSIRQTTVCRKQGSNSAITADDTISDRKLRNSNNYFVVVPTP</sequence>
<dbReference type="Proteomes" id="UP000828390">
    <property type="component" value="Unassembled WGS sequence"/>
</dbReference>
<name>A0A9D4D5U2_DREPO</name>
<protein>
    <submittedName>
        <fullName evidence="1">Uncharacterized protein</fullName>
    </submittedName>
</protein>
<dbReference type="AlphaFoldDB" id="A0A9D4D5U2"/>
<dbReference type="EMBL" id="JAIWYP010000011">
    <property type="protein sequence ID" value="KAH3739711.1"/>
    <property type="molecule type" value="Genomic_DNA"/>
</dbReference>
<organism evidence="1 2">
    <name type="scientific">Dreissena polymorpha</name>
    <name type="common">Zebra mussel</name>
    <name type="synonym">Mytilus polymorpha</name>
    <dbReference type="NCBI Taxonomy" id="45954"/>
    <lineage>
        <taxon>Eukaryota</taxon>
        <taxon>Metazoa</taxon>
        <taxon>Spiralia</taxon>
        <taxon>Lophotrochozoa</taxon>
        <taxon>Mollusca</taxon>
        <taxon>Bivalvia</taxon>
        <taxon>Autobranchia</taxon>
        <taxon>Heteroconchia</taxon>
        <taxon>Euheterodonta</taxon>
        <taxon>Imparidentia</taxon>
        <taxon>Neoheterodontei</taxon>
        <taxon>Myida</taxon>
        <taxon>Dreissenoidea</taxon>
        <taxon>Dreissenidae</taxon>
        <taxon>Dreissena</taxon>
    </lineage>
</organism>
<comment type="caution">
    <text evidence="1">The sequence shown here is derived from an EMBL/GenBank/DDBJ whole genome shotgun (WGS) entry which is preliminary data.</text>
</comment>
<reference evidence="1" key="2">
    <citation type="submission" date="2020-11" db="EMBL/GenBank/DDBJ databases">
        <authorList>
            <person name="McCartney M.A."/>
            <person name="Auch B."/>
            <person name="Kono T."/>
            <person name="Mallez S."/>
            <person name="Becker A."/>
            <person name="Gohl D.M."/>
            <person name="Silverstein K.A.T."/>
            <person name="Koren S."/>
            <person name="Bechman K.B."/>
            <person name="Herman A."/>
            <person name="Abrahante J.E."/>
            <person name="Garbe J."/>
        </authorList>
    </citation>
    <scope>NUCLEOTIDE SEQUENCE</scope>
    <source>
        <strain evidence="1">Duluth1</strain>
        <tissue evidence="1">Whole animal</tissue>
    </source>
</reference>
<evidence type="ECO:0000313" key="2">
    <source>
        <dbReference type="Proteomes" id="UP000828390"/>
    </source>
</evidence>
<evidence type="ECO:0000313" key="1">
    <source>
        <dbReference type="EMBL" id="KAH3739711.1"/>
    </source>
</evidence>
<keyword evidence="2" id="KW-1185">Reference proteome</keyword>
<accession>A0A9D4D5U2</accession>
<reference evidence="1" key="1">
    <citation type="journal article" date="2019" name="bioRxiv">
        <title>The Genome of the Zebra Mussel, Dreissena polymorpha: A Resource for Invasive Species Research.</title>
        <authorList>
            <person name="McCartney M.A."/>
            <person name="Auch B."/>
            <person name="Kono T."/>
            <person name="Mallez S."/>
            <person name="Zhang Y."/>
            <person name="Obille A."/>
            <person name="Becker A."/>
            <person name="Abrahante J.E."/>
            <person name="Garbe J."/>
            <person name="Badalamenti J.P."/>
            <person name="Herman A."/>
            <person name="Mangelson H."/>
            <person name="Liachko I."/>
            <person name="Sullivan S."/>
            <person name="Sone E.D."/>
            <person name="Koren S."/>
            <person name="Silverstein K.A.T."/>
            <person name="Beckman K.B."/>
            <person name="Gohl D.M."/>
        </authorList>
    </citation>
    <scope>NUCLEOTIDE SEQUENCE</scope>
    <source>
        <strain evidence="1">Duluth1</strain>
        <tissue evidence="1">Whole animal</tissue>
    </source>
</reference>
<gene>
    <name evidence="1" type="ORF">DPMN_046396</name>
</gene>
<proteinExistence type="predicted"/>